<accession>A0A1W4WIS2</accession>
<dbReference type="PANTHER" id="PTHR19918:SF52">
    <property type="entry name" value="PROTEIN CORTEX"/>
    <property type="match status" value="1"/>
</dbReference>
<dbReference type="GeneID" id="108736056"/>
<dbReference type="Gene3D" id="2.130.10.10">
    <property type="entry name" value="YVTN repeat-like/Quinoprotein amine dehydrogenase"/>
    <property type="match status" value="1"/>
</dbReference>
<dbReference type="InterPro" id="IPR001680">
    <property type="entry name" value="WD40_rpt"/>
</dbReference>
<dbReference type="InterPro" id="IPR019775">
    <property type="entry name" value="WD40_repeat_CS"/>
</dbReference>
<feature type="repeat" description="WD" evidence="3">
    <location>
        <begin position="374"/>
        <end position="406"/>
    </location>
</feature>
<dbReference type="PROSITE" id="PS50082">
    <property type="entry name" value="WD_REPEATS_2"/>
    <property type="match status" value="2"/>
</dbReference>
<dbReference type="SUPFAM" id="SSF50978">
    <property type="entry name" value="WD40 repeat-like"/>
    <property type="match status" value="1"/>
</dbReference>
<dbReference type="GO" id="GO:0010997">
    <property type="term" value="F:anaphase-promoting complex binding"/>
    <property type="evidence" value="ECO:0007669"/>
    <property type="project" value="InterPro"/>
</dbReference>
<gene>
    <name evidence="6" type="primary">LOC108736056</name>
</gene>
<evidence type="ECO:0000313" key="6">
    <source>
        <dbReference type="RefSeq" id="XP_018323829.1"/>
    </source>
</evidence>
<protein>
    <submittedName>
        <fullName evidence="6">Protein cortex-like isoform X1</fullName>
    </submittedName>
</protein>
<feature type="domain" description="Anaphase-promoting complex subunit 4-like WD40" evidence="4">
    <location>
        <begin position="117"/>
        <end position="207"/>
    </location>
</feature>
<dbReference type="Proteomes" id="UP000192223">
    <property type="component" value="Unplaced"/>
</dbReference>
<dbReference type="InterPro" id="IPR033010">
    <property type="entry name" value="Cdc20/Fizzy"/>
</dbReference>
<dbReference type="InterPro" id="IPR036322">
    <property type="entry name" value="WD40_repeat_dom_sf"/>
</dbReference>
<sequence length="434" mass="50097">MKNSSSTADRFIPRRRGKDMDLSNYLVSSSTQNYENGSGTKSDWQKRIYTQTLWSCMFGLNRKDVLKFSDGAHSSPKYGIVPNQLWPVKPRKKPVIGKPVTILDMPGIEFDITFSKMDWSKNGDLACIHEHEVYVWHENIQNAFKITETGKRVNNCIKWNNTGTRLAMGLKMSKIAIWNVQQEKKEVEVTCVCCPTYCYITCLVWTKANKLISTCSRGYMTLWTKRLSLLRQIMAHSKFITYVDISCNETYLVTSGLDNYVRIWNLAQLSEIIKLYISVNVKGLSFHPTREPFLVLGLCDVDYRKCKSSLILFNVLVENYIARKDFPRGTFIDALSFCPFSGELVVSYYFCKEDNKYDCEIAVHSDFDTKVDCMKYHSDRVVCLIWNKNTQELGTAGVDEDLCIWDFLGKANKQVPKKREKIQHSPLNILECFK</sequence>
<dbReference type="RefSeq" id="XP_018323829.1">
    <property type="nucleotide sequence ID" value="XM_018468327.1"/>
</dbReference>
<dbReference type="AlphaFoldDB" id="A0A1W4WIS2"/>
<dbReference type="GO" id="GO:1990757">
    <property type="term" value="F:ubiquitin ligase activator activity"/>
    <property type="evidence" value="ECO:0007669"/>
    <property type="project" value="TreeGrafter"/>
</dbReference>
<dbReference type="PROSITE" id="PS00678">
    <property type="entry name" value="WD_REPEATS_1"/>
    <property type="match status" value="1"/>
</dbReference>
<dbReference type="GO" id="GO:1905786">
    <property type="term" value="P:positive regulation of anaphase-promoting complex-dependent catabolic process"/>
    <property type="evidence" value="ECO:0007669"/>
    <property type="project" value="TreeGrafter"/>
</dbReference>
<keyword evidence="5" id="KW-1185">Reference proteome</keyword>
<dbReference type="GO" id="GO:0005680">
    <property type="term" value="C:anaphase-promoting complex"/>
    <property type="evidence" value="ECO:0007669"/>
    <property type="project" value="TreeGrafter"/>
</dbReference>
<evidence type="ECO:0000256" key="1">
    <source>
        <dbReference type="ARBA" id="ARBA00022574"/>
    </source>
</evidence>
<evidence type="ECO:0000256" key="3">
    <source>
        <dbReference type="PROSITE-ProRule" id="PRU00221"/>
    </source>
</evidence>
<dbReference type="InParanoid" id="A0A1W4WIS2"/>
<dbReference type="FunCoup" id="A0A1W4WIS2">
    <property type="interactions" value="53"/>
</dbReference>
<evidence type="ECO:0000313" key="5">
    <source>
        <dbReference type="Proteomes" id="UP000192223"/>
    </source>
</evidence>
<organism evidence="5 6">
    <name type="scientific">Agrilus planipennis</name>
    <name type="common">Emerald ash borer</name>
    <name type="synonym">Agrilus marcopoli</name>
    <dbReference type="NCBI Taxonomy" id="224129"/>
    <lineage>
        <taxon>Eukaryota</taxon>
        <taxon>Metazoa</taxon>
        <taxon>Ecdysozoa</taxon>
        <taxon>Arthropoda</taxon>
        <taxon>Hexapoda</taxon>
        <taxon>Insecta</taxon>
        <taxon>Pterygota</taxon>
        <taxon>Neoptera</taxon>
        <taxon>Endopterygota</taxon>
        <taxon>Coleoptera</taxon>
        <taxon>Polyphaga</taxon>
        <taxon>Elateriformia</taxon>
        <taxon>Buprestoidea</taxon>
        <taxon>Buprestidae</taxon>
        <taxon>Agrilinae</taxon>
        <taxon>Agrilus</taxon>
    </lineage>
</organism>
<dbReference type="SMART" id="SM00320">
    <property type="entry name" value="WD40"/>
    <property type="match status" value="4"/>
</dbReference>
<evidence type="ECO:0000256" key="2">
    <source>
        <dbReference type="ARBA" id="ARBA00022737"/>
    </source>
</evidence>
<dbReference type="InterPro" id="IPR015943">
    <property type="entry name" value="WD40/YVTN_repeat-like_dom_sf"/>
</dbReference>
<reference evidence="6" key="1">
    <citation type="submission" date="2025-08" db="UniProtKB">
        <authorList>
            <consortium name="RefSeq"/>
        </authorList>
    </citation>
    <scope>IDENTIFICATION</scope>
    <source>
        <tissue evidence="6">Entire body</tissue>
    </source>
</reference>
<evidence type="ECO:0000259" key="4">
    <source>
        <dbReference type="Pfam" id="PF12894"/>
    </source>
</evidence>
<dbReference type="KEGG" id="apln:108736056"/>
<dbReference type="PROSITE" id="PS50294">
    <property type="entry name" value="WD_REPEATS_REGION"/>
    <property type="match status" value="1"/>
</dbReference>
<keyword evidence="2" id="KW-0677">Repeat</keyword>
<dbReference type="PANTHER" id="PTHR19918">
    <property type="entry name" value="CELL DIVISION CYCLE 20 CDC20 FIZZY -RELATED"/>
    <property type="match status" value="1"/>
</dbReference>
<dbReference type="InterPro" id="IPR024977">
    <property type="entry name" value="Apc4-like_WD40_dom"/>
</dbReference>
<keyword evidence="1 3" id="KW-0853">WD repeat</keyword>
<dbReference type="STRING" id="224129.A0A1W4WIS2"/>
<name>A0A1W4WIS2_AGRPL</name>
<feature type="repeat" description="WD" evidence="3">
    <location>
        <begin position="233"/>
        <end position="274"/>
    </location>
</feature>
<dbReference type="Pfam" id="PF00400">
    <property type="entry name" value="WD40"/>
    <property type="match status" value="1"/>
</dbReference>
<dbReference type="GO" id="GO:0031145">
    <property type="term" value="P:anaphase-promoting complex-dependent catabolic process"/>
    <property type="evidence" value="ECO:0007669"/>
    <property type="project" value="TreeGrafter"/>
</dbReference>
<proteinExistence type="predicted"/>
<dbReference type="Pfam" id="PF12894">
    <property type="entry name" value="ANAPC4_WD40"/>
    <property type="match status" value="1"/>
</dbReference>
<dbReference type="OrthoDB" id="10263272at2759"/>